<sequence length="261" mass="30620">MTVQETLELIQSLYYCLFRYPWTRKRVFALQASLGAIIFLELFRAERSAHLRARFGVDELLAQTAVSYYLGISDIIGACLLYAIFLGTFLGAVRFLALLLWTGTVWSASREYTLGRVRDTPGGLLYHRRRMFRKGSPYIQRFLGILWLMVLVAWTSDQIHSDPPRQLVTPDNLGPWWLALPTLMLRDILNFVWKKLIVCVFLRTGNFAVPWQAQIELDRQWVWENWEDTGEWLEEINRFREREVESESALYRLPVHTVEKA</sequence>
<protein>
    <submittedName>
        <fullName evidence="2">Uncharacterized protein</fullName>
    </submittedName>
</protein>
<comment type="caution">
    <text evidence="2">The sequence shown here is derived from an EMBL/GenBank/DDBJ whole genome shotgun (WGS) entry which is preliminary data.</text>
</comment>
<proteinExistence type="predicted"/>
<dbReference type="Proteomes" id="UP001215598">
    <property type="component" value="Unassembled WGS sequence"/>
</dbReference>
<dbReference type="AlphaFoldDB" id="A0AAD7JZW3"/>
<feature type="transmembrane region" description="Helical" evidence="1">
    <location>
        <begin position="91"/>
        <end position="108"/>
    </location>
</feature>
<dbReference type="EMBL" id="JARKIB010000010">
    <property type="protein sequence ID" value="KAJ7775336.1"/>
    <property type="molecule type" value="Genomic_DNA"/>
</dbReference>
<keyword evidence="1" id="KW-1133">Transmembrane helix</keyword>
<feature type="transmembrane region" description="Helical" evidence="1">
    <location>
        <begin position="66"/>
        <end position="85"/>
    </location>
</feature>
<feature type="transmembrane region" description="Helical" evidence="1">
    <location>
        <begin position="27"/>
        <end position="45"/>
    </location>
</feature>
<keyword evidence="3" id="KW-1185">Reference proteome</keyword>
<feature type="transmembrane region" description="Helical" evidence="1">
    <location>
        <begin position="138"/>
        <end position="156"/>
    </location>
</feature>
<evidence type="ECO:0000313" key="3">
    <source>
        <dbReference type="Proteomes" id="UP001215598"/>
    </source>
</evidence>
<reference evidence="2" key="1">
    <citation type="submission" date="2023-03" db="EMBL/GenBank/DDBJ databases">
        <title>Massive genome expansion in bonnet fungi (Mycena s.s.) driven by repeated elements and novel gene families across ecological guilds.</title>
        <authorList>
            <consortium name="Lawrence Berkeley National Laboratory"/>
            <person name="Harder C.B."/>
            <person name="Miyauchi S."/>
            <person name="Viragh M."/>
            <person name="Kuo A."/>
            <person name="Thoen E."/>
            <person name="Andreopoulos B."/>
            <person name="Lu D."/>
            <person name="Skrede I."/>
            <person name="Drula E."/>
            <person name="Henrissat B."/>
            <person name="Morin E."/>
            <person name="Kohler A."/>
            <person name="Barry K."/>
            <person name="LaButti K."/>
            <person name="Morin E."/>
            <person name="Salamov A."/>
            <person name="Lipzen A."/>
            <person name="Mereny Z."/>
            <person name="Hegedus B."/>
            <person name="Baldrian P."/>
            <person name="Stursova M."/>
            <person name="Weitz H."/>
            <person name="Taylor A."/>
            <person name="Grigoriev I.V."/>
            <person name="Nagy L.G."/>
            <person name="Martin F."/>
            <person name="Kauserud H."/>
        </authorList>
    </citation>
    <scope>NUCLEOTIDE SEQUENCE</scope>
    <source>
        <strain evidence="2">CBHHK182m</strain>
    </source>
</reference>
<keyword evidence="1" id="KW-0472">Membrane</keyword>
<keyword evidence="1" id="KW-0812">Transmembrane</keyword>
<name>A0AAD7JZW3_9AGAR</name>
<evidence type="ECO:0000256" key="1">
    <source>
        <dbReference type="SAM" id="Phobius"/>
    </source>
</evidence>
<gene>
    <name evidence="2" type="ORF">B0H16DRAFT_42347</name>
</gene>
<organism evidence="2 3">
    <name type="scientific">Mycena metata</name>
    <dbReference type="NCBI Taxonomy" id="1033252"/>
    <lineage>
        <taxon>Eukaryota</taxon>
        <taxon>Fungi</taxon>
        <taxon>Dikarya</taxon>
        <taxon>Basidiomycota</taxon>
        <taxon>Agaricomycotina</taxon>
        <taxon>Agaricomycetes</taxon>
        <taxon>Agaricomycetidae</taxon>
        <taxon>Agaricales</taxon>
        <taxon>Marasmiineae</taxon>
        <taxon>Mycenaceae</taxon>
        <taxon>Mycena</taxon>
    </lineage>
</organism>
<evidence type="ECO:0000313" key="2">
    <source>
        <dbReference type="EMBL" id="KAJ7775336.1"/>
    </source>
</evidence>
<accession>A0AAD7JZW3</accession>